<dbReference type="AlphaFoldDB" id="A0AAD3DB80"/>
<gene>
    <name evidence="2" type="ORF">CTEN210_16656</name>
</gene>
<accession>A0AAD3DB80</accession>
<evidence type="ECO:0000256" key="1">
    <source>
        <dbReference type="SAM" id="Coils"/>
    </source>
</evidence>
<comment type="caution">
    <text evidence="2">The sequence shown here is derived from an EMBL/GenBank/DDBJ whole genome shotgun (WGS) entry which is preliminary data.</text>
</comment>
<sequence length="197" mass="23161">MGKSSKSKSKKLAKQERAKHVKNIEVYEETMSTLDNVFFSLGNERKREQVRILEEQLELSLNIEGAYAFINRHQSYKSELSRVCAELLFQQIQSSNYIRASNAYNDMMKYPLEEALLDCIKPFSNLFLLWVAEENGDRKNTMENKIERKKTIEKIVQNALDIIREVKARFSFHILFLKKVLNELSRRRSAFISDVEE</sequence>
<reference evidence="2 3" key="1">
    <citation type="journal article" date="2021" name="Sci. Rep.">
        <title>The genome of the diatom Chaetoceros tenuissimus carries an ancient integrated fragment of an extant virus.</title>
        <authorList>
            <person name="Hongo Y."/>
            <person name="Kimura K."/>
            <person name="Takaki Y."/>
            <person name="Yoshida Y."/>
            <person name="Baba S."/>
            <person name="Kobayashi G."/>
            <person name="Nagasaki K."/>
            <person name="Hano T."/>
            <person name="Tomaru Y."/>
        </authorList>
    </citation>
    <scope>NUCLEOTIDE SEQUENCE [LARGE SCALE GENOMIC DNA]</scope>
    <source>
        <strain evidence="2 3">NIES-3715</strain>
    </source>
</reference>
<dbReference type="Proteomes" id="UP001054902">
    <property type="component" value="Unassembled WGS sequence"/>
</dbReference>
<organism evidence="2 3">
    <name type="scientific">Chaetoceros tenuissimus</name>
    <dbReference type="NCBI Taxonomy" id="426638"/>
    <lineage>
        <taxon>Eukaryota</taxon>
        <taxon>Sar</taxon>
        <taxon>Stramenopiles</taxon>
        <taxon>Ochrophyta</taxon>
        <taxon>Bacillariophyta</taxon>
        <taxon>Coscinodiscophyceae</taxon>
        <taxon>Chaetocerotophycidae</taxon>
        <taxon>Chaetocerotales</taxon>
        <taxon>Chaetocerotaceae</taxon>
        <taxon>Chaetoceros</taxon>
    </lineage>
</organism>
<keyword evidence="3" id="KW-1185">Reference proteome</keyword>
<dbReference type="EMBL" id="BLLK01000069">
    <property type="protein sequence ID" value="GFH60180.1"/>
    <property type="molecule type" value="Genomic_DNA"/>
</dbReference>
<name>A0AAD3DB80_9STRA</name>
<keyword evidence="1" id="KW-0175">Coiled coil</keyword>
<proteinExistence type="predicted"/>
<evidence type="ECO:0000313" key="3">
    <source>
        <dbReference type="Proteomes" id="UP001054902"/>
    </source>
</evidence>
<protein>
    <submittedName>
        <fullName evidence="2">Uncharacterized protein</fullName>
    </submittedName>
</protein>
<feature type="coiled-coil region" evidence="1">
    <location>
        <begin position="10"/>
        <end position="63"/>
    </location>
</feature>
<evidence type="ECO:0000313" key="2">
    <source>
        <dbReference type="EMBL" id="GFH60180.1"/>
    </source>
</evidence>